<dbReference type="SUPFAM" id="SSF55315">
    <property type="entry name" value="L30e-like"/>
    <property type="match status" value="1"/>
</dbReference>
<dbReference type="Proteomes" id="UP000001683">
    <property type="component" value="Chromosome"/>
</dbReference>
<dbReference type="RefSeq" id="WP_012446677.1">
    <property type="nucleotide sequence ID" value="NC_010718.1"/>
</dbReference>
<dbReference type="InterPro" id="IPR004038">
    <property type="entry name" value="Ribosomal_eL8/eL30/eS12/Gad45"/>
</dbReference>
<dbReference type="OrthoDB" id="2353623at2"/>
<dbReference type="EMBL" id="CP001034">
    <property type="protein sequence ID" value="ACB83787.1"/>
    <property type="molecule type" value="Genomic_DNA"/>
</dbReference>
<dbReference type="PRINTS" id="PR00884">
    <property type="entry name" value="RIBOSOMALHS6"/>
</dbReference>
<evidence type="ECO:0000259" key="1">
    <source>
        <dbReference type="Pfam" id="PF01248"/>
    </source>
</evidence>
<gene>
    <name evidence="2" type="ordered locus">Nther_0188</name>
</gene>
<dbReference type="GO" id="GO:0005840">
    <property type="term" value="C:ribosome"/>
    <property type="evidence" value="ECO:0007669"/>
    <property type="project" value="UniProtKB-KW"/>
</dbReference>
<dbReference type="AlphaFoldDB" id="B2A4D3"/>
<keyword evidence="2" id="KW-0689">Ribosomal protein</keyword>
<dbReference type="InterPro" id="IPR029064">
    <property type="entry name" value="Ribosomal_eL30-like_sf"/>
</dbReference>
<feature type="domain" description="Ribosomal protein eL8/eL30/eS12/Gadd45" evidence="1">
    <location>
        <begin position="3"/>
        <end position="81"/>
    </location>
</feature>
<protein>
    <submittedName>
        <fullName evidence="2">Ribosomal protein L7Ae/L30e/S12e/Gadd45</fullName>
    </submittedName>
</protein>
<organism evidence="2 3">
    <name type="scientific">Natranaerobius thermophilus (strain ATCC BAA-1301 / DSM 18059 / JW/NM-WN-LF)</name>
    <dbReference type="NCBI Taxonomy" id="457570"/>
    <lineage>
        <taxon>Bacteria</taxon>
        <taxon>Bacillati</taxon>
        <taxon>Bacillota</taxon>
        <taxon>Clostridia</taxon>
        <taxon>Natranaerobiales</taxon>
        <taxon>Natranaerobiaceae</taxon>
        <taxon>Natranaerobius</taxon>
    </lineage>
</organism>
<dbReference type="KEGG" id="nth:Nther_0188"/>
<dbReference type="Pfam" id="PF01248">
    <property type="entry name" value="Ribosomal_L7Ae"/>
    <property type="match status" value="1"/>
</dbReference>
<dbReference type="InParanoid" id="B2A4D3"/>
<accession>B2A4D3</accession>
<proteinExistence type="predicted"/>
<evidence type="ECO:0000313" key="3">
    <source>
        <dbReference type="Proteomes" id="UP000001683"/>
    </source>
</evidence>
<dbReference type="FunCoup" id="B2A4D3">
    <property type="interactions" value="185"/>
</dbReference>
<evidence type="ECO:0000313" key="2">
    <source>
        <dbReference type="EMBL" id="ACB83787.1"/>
    </source>
</evidence>
<dbReference type="eggNOG" id="COG1358">
    <property type="taxonomic scope" value="Bacteria"/>
</dbReference>
<dbReference type="STRING" id="457570.Nther_0188"/>
<keyword evidence="3" id="KW-1185">Reference proteome</keyword>
<name>B2A4D3_NATTJ</name>
<reference evidence="2 3" key="1">
    <citation type="submission" date="2008-04" db="EMBL/GenBank/DDBJ databases">
        <title>Complete sequence of chromosome of Natranaerobius thermophilus JW/NM-WN-LF.</title>
        <authorList>
            <consortium name="US DOE Joint Genome Institute"/>
            <person name="Copeland A."/>
            <person name="Lucas S."/>
            <person name="Lapidus A."/>
            <person name="Glavina del Rio T."/>
            <person name="Dalin E."/>
            <person name="Tice H."/>
            <person name="Bruce D."/>
            <person name="Goodwin L."/>
            <person name="Pitluck S."/>
            <person name="Chertkov O."/>
            <person name="Brettin T."/>
            <person name="Detter J.C."/>
            <person name="Han C."/>
            <person name="Kuske C.R."/>
            <person name="Schmutz J."/>
            <person name="Larimer F."/>
            <person name="Land M."/>
            <person name="Hauser L."/>
            <person name="Kyrpides N."/>
            <person name="Lykidis A."/>
            <person name="Mesbah N.M."/>
            <person name="Wiegel J."/>
        </authorList>
    </citation>
    <scope>NUCLEOTIDE SEQUENCE [LARGE SCALE GENOMIC DNA]</scope>
    <source>
        <strain evidence="3">ATCC BAA-1301 / DSM 18059 / JW/NM-WN-LF</strain>
    </source>
</reference>
<keyword evidence="2" id="KW-0687">Ribonucleoprotein</keyword>
<dbReference type="HOGENOM" id="CLU_168063_1_0_9"/>
<dbReference type="Gene3D" id="3.30.1330.30">
    <property type="match status" value="1"/>
</dbReference>
<sequence>MSLSKLKKASQTAIGVNESLKAVEEGAAKMVFIAQDADDHIVEPLKQKCNELQLDIKYVTTMKELGQAAGIEVNATSACIID</sequence>
<reference evidence="2 3" key="2">
    <citation type="journal article" date="2011" name="J. Bacteriol.">
        <title>Complete genome sequence of the anaerobic, halophilic alkalithermophile Natranaerobius thermophilus JW/NM-WN-LF.</title>
        <authorList>
            <person name="Zhao B."/>
            <person name="Mesbah N.M."/>
            <person name="Dalin E."/>
            <person name="Goodwin L."/>
            <person name="Nolan M."/>
            <person name="Pitluck S."/>
            <person name="Chertkov O."/>
            <person name="Brettin T.S."/>
            <person name="Han J."/>
            <person name="Larimer F.W."/>
            <person name="Land M.L."/>
            <person name="Hauser L."/>
            <person name="Kyrpides N."/>
            <person name="Wiegel J."/>
        </authorList>
    </citation>
    <scope>NUCLEOTIDE SEQUENCE [LARGE SCALE GENOMIC DNA]</scope>
    <source>
        <strain evidence="3">ATCC BAA-1301 / DSM 18059 / JW/NM-WN-LF</strain>
    </source>
</reference>